<dbReference type="EnsemblPlants" id="Solyc03g123480.2.1">
    <property type="protein sequence ID" value="Solyc03g123480.2.1"/>
    <property type="gene ID" value="Solyc03g123480.2"/>
</dbReference>
<name>A0A3Q7FUK3_SOLLC</name>
<evidence type="ECO:0000256" key="3">
    <source>
        <dbReference type="ARBA" id="ARBA00022771"/>
    </source>
</evidence>
<keyword evidence="8" id="KW-1185">Reference proteome</keyword>
<dbReference type="PANTHER" id="PTHR11685">
    <property type="entry name" value="RBR FAMILY RING FINGER AND IBR DOMAIN-CONTAINING"/>
    <property type="match status" value="1"/>
</dbReference>
<dbReference type="SUPFAM" id="SSF57850">
    <property type="entry name" value="RING/U-box"/>
    <property type="match status" value="1"/>
</dbReference>
<dbReference type="CDD" id="cd22584">
    <property type="entry name" value="Rcat_RBR_unk"/>
    <property type="match status" value="1"/>
</dbReference>
<dbReference type="Proteomes" id="UP000004994">
    <property type="component" value="Chromosome 3"/>
</dbReference>
<keyword evidence="3" id="KW-0863">Zinc-finger</keyword>
<reference evidence="7" key="2">
    <citation type="submission" date="2019-01" db="UniProtKB">
        <authorList>
            <consortium name="EnsemblPlants"/>
        </authorList>
    </citation>
    <scope>IDENTIFICATION</scope>
    <source>
        <strain evidence="7">cv. Heinz 1706</strain>
    </source>
</reference>
<evidence type="ECO:0000313" key="7">
    <source>
        <dbReference type="EnsemblPlants" id="Solyc03g123480.2.1"/>
    </source>
</evidence>
<keyword evidence="2" id="KW-0479">Metal-binding</keyword>
<evidence type="ECO:0000259" key="6">
    <source>
        <dbReference type="Pfam" id="PF01485"/>
    </source>
</evidence>
<dbReference type="PaxDb" id="4081-Solyc03g123480.1.1"/>
<dbReference type="GO" id="GO:0016567">
    <property type="term" value="P:protein ubiquitination"/>
    <property type="evidence" value="ECO:0007669"/>
    <property type="project" value="UniProtKB-UniPathway"/>
</dbReference>
<dbReference type="InParanoid" id="A0A3Q7FUK3"/>
<dbReference type="GO" id="GO:0004842">
    <property type="term" value="F:ubiquitin-protein transferase activity"/>
    <property type="evidence" value="ECO:0007669"/>
    <property type="project" value="InterPro"/>
</dbReference>
<dbReference type="GO" id="GO:0008270">
    <property type="term" value="F:zinc ion binding"/>
    <property type="evidence" value="ECO:0007669"/>
    <property type="project" value="UniProtKB-KW"/>
</dbReference>
<organism evidence="7">
    <name type="scientific">Solanum lycopersicum</name>
    <name type="common">Tomato</name>
    <name type="synonym">Lycopersicon esculentum</name>
    <dbReference type="NCBI Taxonomy" id="4081"/>
    <lineage>
        <taxon>Eukaryota</taxon>
        <taxon>Viridiplantae</taxon>
        <taxon>Streptophyta</taxon>
        <taxon>Embryophyta</taxon>
        <taxon>Tracheophyta</taxon>
        <taxon>Spermatophyta</taxon>
        <taxon>Magnoliopsida</taxon>
        <taxon>eudicotyledons</taxon>
        <taxon>Gunneridae</taxon>
        <taxon>Pentapetalae</taxon>
        <taxon>asterids</taxon>
        <taxon>lamiids</taxon>
        <taxon>Solanales</taxon>
        <taxon>Solanaceae</taxon>
        <taxon>Solanoideae</taxon>
        <taxon>Solaneae</taxon>
        <taxon>Solanum</taxon>
        <taxon>Solanum subgen. Lycopersicon</taxon>
    </lineage>
</organism>
<reference evidence="7" key="1">
    <citation type="journal article" date="2012" name="Nature">
        <title>The tomato genome sequence provides insights into fleshy fruit evolution.</title>
        <authorList>
            <consortium name="Tomato Genome Consortium"/>
        </authorList>
    </citation>
    <scope>NUCLEOTIDE SEQUENCE [LARGE SCALE GENOMIC DNA]</scope>
    <source>
        <strain evidence="7">cv. Heinz 1706</strain>
    </source>
</reference>
<accession>A0A3Q7FUK3</accession>
<feature type="domain" description="IBR" evidence="6">
    <location>
        <begin position="28"/>
        <end position="68"/>
    </location>
</feature>
<evidence type="ECO:0000256" key="4">
    <source>
        <dbReference type="ARBA" id="ARBA00022786"/>
    </source>
</evidence>
<evidence type="ECO:0000256" key="1">
    <source>
        <dbReference type="ARBA" id="ARBA00001947"/>
    </source>
</evidence>
<dbReference type="InterPro" id="IPR031127">
    <property type="entry name" value="E3_UB_ligase_RBR"/>
</dbReference>
<dbReference type="Gramene" id="Solyc03g123480.2.1">
    <property type="protein sequence ID" value="Solyc03g123480.2.1"/>
    <property type="gene ID" value="Solyc03g123480.2"/>
</dbReference>
<sequence length="78" mass="9084">MSRGTRDWSARIFSVWADWKGDVMLMGIAKNKKWRKCPKCKCYVEKGEGCFQLTCRCGHDFCYRCGMVHESQHICPST</sequence>
<dbReference type="Gene3D" id="1.20.120.1750">
    <property type="match status" value="1"/>
</dbReference>
<dbReference type="InterPro" id="IPR002867">
    <property type="entry name" value="IBR_dom"/>
</dbReference>
<evidence type="ECO:0000256" key="5">
    <source>
        <dbReference type="ARBA" id="ARBA00022833"/>
    </source>
</evidence>
<keyword evidence="4" id="KW-0833">Ubl conjugation pathway</keyword>
<comment type="cofactor">
    <cofactor evidence="1">
        <name>Zn(2+)</name>
        <dbReference type="ChEBI" id="CHEBI:29105"/>
    </cofactor>
</comment>
<keyword evidence="5" id="KW-0862">Zinc</keyword>
<evidence type="ECO:0000256" key="2">
    <source>
        <dbReference type="ARBA" id="ARBA00022723"/>
    </source>
</evidence>
<dbReference type="UniPathway" id="UPA00143"/>
<protein>
    <submittedName>
        <fullName evidence="7">RBR-type E3 ubiquitin transferase</fullName>
    </submittedName>
</protein>
<dbReference type="AlphaFoldDB" id="A0A3Q7FUK3"/>
<evidence type="ECO:0000313" key="8">
    <source>
        <dbReference type="Proteomes" id="UP000004994"/>
    </source>
</evidence>
<proteinExistence type="predicted"/>
<dbReference type="Pfam" id="PF01485">
    <property type="entry name" value="IBR"/>
    <property type="match status" value="1"/>
</dbReference>
<dbReference type="STRING" id="4081.A0A3Q7FUK3"/>